<organism evidence="1 2">
    <name type="scientific">Ilex paraguariensis</name>
    <name type="common">yerba mate</name>
    <dbReference type="NCBI Taxonomy" id="185542"/>
    <lineage>
        <taxon>Eukaryota</taxon>
        <taxon>Viridiplantae</taxon>
        <taxon>Streptophyta</taxon>
        <taxon>Embryophyta</taxon>
        <taxon>Tracheophyta</taxon>
        <taxon>Spermatophyta</taxon>
        <taxon>Magnoliopsida</taxon>
        <taxon>eudicotyledons</taxon>
        <taxon>Gunneridae</taxon>
        <taxon>Pentapetalae</taxon>
        <taxon>asterids</taxon>
        <taxon>campanulids</taxon>
        <taxon>Aquifoliales</taxon>
        <taxon>Aquifoliaceae</taxon>
        <taxon>Ilex</taxon>
    </lineage>
</organism>
<protein>
    <submittedName>
        <fullName evidence="1">Uncharacterized protein</fullName>
    </submittedName>
</protein>
<gene>
    <name evidence="1" type="ORF">ILEXP_LOCUS7783</name>
</gene>
<proteinExistence type="predicted"/>
<reference evidence="1 2" key="1">
    <citation type="submission" date="2024-02" db="EMBL/GenBank/DDBJ databases">
        <authorList>
            <person name="Vignale AGUSTIN F."/>
            <person name="Sosa J E."/>
            <person name="Modenutti C."/>
        </authorList>
    </citation>
    <scope>NUCLEOTIDE SEQUENCE [LARGE SCALE GENOMIC DNA]</scope>
</reference>
<dbReference type="SMART" id="SM00248">
    <property type="entry name" value="ANK"/>
    <property type="match status" value="3"/>
</dbReference>
<dbReference type="PANTHER" id="PTHR24121">
    <property type="entry name" value="NO MECHANORECEPTOR POTENTIAL C, ISOFORM D-RELATED"/>
    <property type="match status" value="1"/>
</dbReference>
<evidence type="ECO:0000313" key="1">
    <source>
        <dbReference type="EMBL" id="CAK9140339.1"/>
    </source>
</evidence>
<name>A0ABC8R5V4_9AQUA</name>
<evidence type="ECO:0000313" key="2">
    <source>
        <dbReference type="Proteomes" id="UP001642360"/>
    </source>
</evidence>
<accession>A0ABC8R5V4</accession>
<keyword evidence="2" id="KW-1185">Reference proteome</keyword>
<dbReference type="Proteomes" id="UP001642360">
    <property type="component" value="Unassembled WGS sequence"/>
</dbReference>
<dbReference type="SUPFAM" id="SSF48403">
    <property type="entry name" value="Ankyrin repeat"/>
    <property type="match status" value="1"/>
</dbReference>
<dbReference type="AlphaFoldDB" id="A0ABC8R5V4"/>
<dbReference type="PANTHER" id="PTHR24121:SF22">
    <property type="entry name" value="PROTEIN ACCELERATED CELL DEATH 6-LIKE"/>
    <property type="match status" value="1"/>
</dbReference>
<dbReference type="EMBL" id="CAUOFW020001036">
    <property type="protein sequence ID" value="CAK9140339.1"/>
    <property type="molecule type" value="Genomic_DNA"/>
</dbReference>
<sequence>MERCVAINVFLRYKSVDSSVVFYDARWIMHYTLLPNSDIDVLMQNKDKIGVKATPNRNIVLHIASQFGNKECVPEILTMHQSLLCSVNSSGKFALHLAAKNGLYLVVLTLISCATSLDASELESGVGAVKEMLRLTNEDRDTALYEIVRYNQFNVAEFLTKEDPEYSYATNNDRETPLYIAVEGGFLELVK</sequence>
<dbReference type="Pfam" id="PF12796">
    <property type="entry name" value="Ank_2"/>
    <property type="match status" value="1"/>
</dbReference>
<comment type="caution">
    <text evidence="1">The sequence shown here is derived from an EMBL/GenBank/DDBJ whole genome shotgun (WGS) entry which is preliminary data.</text>
</comment>
<dbReference type="InterPro" id="IPR002110">
    <property type="entry name" value="Ankyrin_rpt"/>
</dbReference>
<dbReference type="InterPro" id="IPR036770">
    <property type="entry name" value="Ankyrin_rpt-contain_sf"/>
</dbReference>
<dbReference type="Gene3D" id="1.25.40.20">
    <property type="entry name" value="Ankyrin repeat-containing domain"/>
    <property type="match status" value="1"/>
</dbReference>